<dbReference type="SUPFAM" id="SSF57850">
    <property type="entry name" value="RING/U-box"/>
    <property type="match status" value="1"/>
</dbReference>
<evidence type="ECO:0000256" key="5">
    <source>
        <dbReference type="SAM" id="Coils"/>
    </source>
</evidence>
<accession>A0A1A9URG5</accession>
<dbReference type="InterPro" id="IPR001841">
    <property type="entry name" value="Znf_RING"/>
</dbReference>
<evidence type="ECO:0000256" key="2">
    <source>
        <dbReference type="ARBA" id="ARBA00022771"/>
    </source>
</evidence>
<keyword evidence="5" id="KW-0175">Coiled coil</keyword>
<reference evidence="8" key="1">
    <citation type="submission" date="2020-05" db="UniProtKB">
        <authorList>
            <consortium name="EnsemblMetazoa"/>
        </authorList>
    </citation>
    <scope>IDENTIFICATION</scope>
    <source>
        <strain evidence="8">TTRI</strain>
    </source>
</reference>
<feature type="region of interest" description="Disordered" evidence="6">
    <location>
        <begin position="332"/>
        <end position="400"/>
    </location>
</feature>
<keyword evidence="1" id="KW-0479">Metal-binding</keyword>
<dbReference type="EnsemblMetazoa" id="GAUT013008-RA">
    <property type="protein sequence ID" value="GAUT013008-PA"/>
    <property type="gene ID" value="GAUT013008"/>
</dbReference>
<name>A0A1A9URG5_GLOAU</name>
<keyword evidence="9" id="KW-1185">Reference proteome</keyword>
<evidence type="ECO:0000256" key="6">
    <source>
        <dbReference type="SAM" id="MobiDB-lite"/>
    </source>
</evidence>
<dbReference type="STRING" id="7395.A0A1A9URG5"/>
<dbReference type="InterPro" id="IPR013083">
    <property type="entry name" value="Znf_RING/FYVE/PHD"/>
</dbReference>
<feature type="compositionally biased region" description="Polar residues" evidence="6">
    <location>
        <begin position="371"/>
        <end position="382"/>
    </location>
</feature>
<dbReference type="PANTHER" id="PTHR45969">
    <property type="entry name" value="RING ZINC FINGER PROTEIN-RELATED"/>
    <property type="match status" value="1"/>
</dbReference>
<dbReference type="AlphaFoldDB" id="A0A1A9URG5"/>
<evidence type="ECO:0000313" key="9">
    <source>
        <dbReference type="Proteomes" id="UP000078200"/>
    </source>
</evidence>
<dbReference type="CDD" id="cd16448">
    <property type="entry name" value="RING-H2"/>
    <property type="match status" value="1"/>
</dbReference>
<keyword evidence="2 4" id="KW-0863">Zinc-finger</keyword>
<dbReference type="PROSITE" id="PS50089">
    <property type="entry name" value="ZF_RING_2"/>
    <property type="match status" value="1"/>
</dbReference>
<evidence type="ECO:0000256" key="1">
    <source>
        <dbReference type="ARBA" id="ARBA00022723"/>
    </source>
</evidence>
<protein>
    <submittedName>
        <fullName evidence="8">RING-type domain-containing protein</fullName>
    </submittedName>
</protein>
<dbReference type="Gene3D" id="3.30.40.10">
    <property type="entry name" value="Zinc/RING finger domain, C3HC4 (zinc finger)"/>
    <property type="match status" value="1"/>
</dbReference>
<evidence type="ECO:0000313" key="8">
    <source>
        <dbReference type="EnsemblMetazoa" id="GAUT013008-PA"/>
    </source>
</evidence>
<feature type="region of interest" description="Disordered" evidence="6">
    <location>
        <begin position="95"/>
        <end position="121"/>
    </location>
</feature>
<dbReference type="SMART" id="SM00184">
    <property type="entry name" value="RING"/>
    <property type="match status" value="1"/>
</dbReference>
<dbReference type="GO" id="GO:0008270">
    <property type="term" value="F:zinc ion binding"/>
    <property type="evidence" value="ECO:0007669"/>
    <property type="project" value="UniProtKB-KW"/>
</dbReference>
<dbReference type="Proteomes" id="UP000078200">
    <property type="component" value="Unassembled WGS sequence"/>
</dbReference>
<organism evidence="8 9">
    <name type="scientific">Glossina austeni</name>
    <name type="common">Savannah tsetse fly</name>
    <dbReference type="NCBI Taxonomy" id="7395"/>
    <lineage>
        <taxon>Eukaryota</taxon>
        <taxon>Metazoa</taxon>
        <taxon>Ecdysozoa</taxon>
        <taxon>Arthropoda</taxon>
        <taxon>Hexapoda</taxon>
        <taxon>Insecta</taxon>
        <taxon>Pterygota</taxon>
        <taxon>Neoptera</taxon>
        <taxon>Endopterygota</taxon>
        <taxon>Diptera</taxon>
        <taxon>Brachycera</taxon>
        <taxon>Muscomorpha</taxon>
        <taxon>Hippoboscoidea</taxon>
        <taxon>Glossinidae</taxon>
        <taxon>Glossina</taxon>
    </lineage>
</organism>
<feature type="domain" description="RING-type" evidence="7">
    <location>
        <begin position="9"/>
        <end position="50"/>
    </location>
</feature>
<evidence type="ECO:0000256" key="4">
    <source>
        <dbReference type="PROSITE-ProRule" id="PRU00175"/>
    </source>
</evidence>
<dbReference type="Pfam" id="PF13639">
    <property type="entry name" value="zf-RING_2"/>
    <property type="match status" value="1"/>
</dbReference>
<feature type="coiled-coil region" evidence="5">
    <location>
        <begin position="66"/>
        <end position="93"/>
    </location>
</feature>
<feature type="compositionally biased region" description="Basic and acidic residues" evidence="6">
    <location>
        <begin position="342"/>
        <end position="355"/>
    </location>
</feature>
<sequence length="400" mass="46147">MATALSMSCPICMENFNNSDTIYNTSCGHIFHRNCIQSWRIKSAQCPVCRVEYVTMQRLFLNFDEHVNAEEKMKKMEEQLKQLSIDKMALQSLVEQQGAKKKEPSSRINSNIRKQKQHPSDFQRHPLALQDVDAKVTSKNSIDQTRVLVKRLPNRHLRYPLIDLVKALTAAMDMEISDDDVHYVSNYANNRLPNTASLLIQFRTLQLKINFLKNKSKLKNHPEYGSVFIYEYMDEDTYSLFLYAKTKLKDHGFFKVFCQNGQIMAADNRSGRKPIHIKNKTQVDNIICPETETETEAKNQRSSHIFRQNCEIMNSNGRDGPQPIRIEHRPVGIFTQNNPPNSDRRSGKFELEDARGGPQPIGIRRKPVVIFTQNNPLNSDRSSNSKRESEVEDARRCVIA</sequence>
<dbReference type="VEuPathDB" id="VectorBase:GAUT013008"/>
<keyword evidence="3" id="KW-0862">Zinc</keyword>
<proteinExistence type="predicted"/>
<feature type="compositionally biased region" description="Basic and acidic residues" evidence="6">
    <location>
        <begin position="383"/>
        <end position="400"/>
    </location>
</feature>
<evidence type="ECO:0000256" key="3">
    <source>
        <dbReference type="ARBA" id="ARBA00022833"/>
    </source>
</evidence>
<evidence type="ECO:0000259" key="7">
    <source>
        <dbReference type="PROSITE" id="PS50089"/>
    </source>
</evidence>